<feature type="region of interest" description="Disordered" evidence="1">
    <location>
        <begin position="253"/>
        <end position="276"/>
    </location>
</feature>
<evidence type="ECO:0000256" key="1">
    <source>
        <dbReference type="SAM" id="MobiDB-lite"/>
    </source>
</evidence>
<proteinExistence type="predicted"/>
<feature type="region of interest" description="Disordered" evidence="1">
    <location>
        <begin position="214"/>
        <end position="235"/>
    </location>
</feature>
<feature type="region of interest" description="Disordered" evidence="1">
    <location>
        <begin position="1"/>
        <end position="40"/>
    </location>
</feature>
<feature type="compositionally biased region" description="Acidic residues" evidence="1">
    <location>
        <begin position="253"/>
        <end position="268"/>
    </location>
</feature>
<accession>A0A0N5CS52</accession>
<dbReference type="Proteomes" id="UP000276776">
    <property type="component" value="Unassembled WGS sequence"/>
</dbReference>
<feature type="compositionally biased region" description="Basic and acidic residues" evidence="1">
    <location>
        <begin position="22"/>
        <end position="31"/>
    </location>
</feature>
<dbReference type="EMBL" id="UYYF01000927">
    <property type="protein sequence ID" value="VDM99327.1"/>
    <property type="molecule type" value="Genomic_DNA"/>
</dbReference>
<reference evidence="4" key="1">
    <citation type="submission" date="2017-02" db="UniProtKB">
        <authorList>
            <consortium name="WormBaseParasite"/>
        </authorList>
    </citation>
    <scope>IDENTIFICATION</scope>
</reference>
<feature type="region of interest" description="Disordered" evidence="1">
    <location>
        <begin position="51"/>
        <end position="70"/>
    </location>
</feature>
<evidence type="ECO:0000313" key="2">
    <source>
        <dbReference type="EMBL" id="VDM99327.1"/>
    </source>
</evidence>
<evidence type="ECO:0000313" key="3">
    <source>
        <dbReference type="Proteomes" id="UP000276776"/>
    </source>
</evidence>
<protein>
    <submittedName>
        <fullName evidence="4">Protein phosphatase 1 regulatory subunit 15A</fullName>
    </submittedName>
</protein>
<name>A0A0N5CS52_THECL</name>
<keyword evidence="3" id="KW-1185">Reference proteome</keyword>
<reference evidence="2 3" key="2">
    <citation type="submission" date="2018-11" db="EMBL/GenBank/DDBJ databases">
        <authorList>
            <consortium name="Pathogen Informatics"/>
        </authorList>
    </citation>
    <scope>NUCLEOTIDE SEQUENCE [LARGE SCALE GENOMIC DNA]</scope>
</reference>
<dbReference type="AlphaFoldDB" id="A0A0N5CS52"/>
<evidence type="ECO:0000313" key="4">
    <source>
        <dbReference type="WBParaSite" id="TCLT_0000305301-mRNA-1"/>
    </source>
</evidence>
<sequence>MVLDEDEMNWNKENIPVYEENPTEHAEHSSEDAEIDSISDSEEFEDFEIESGVHFEENTMSDSKDDTNLDSRNCMKDLTTKSRSLSKDWLTDLRSESTRQVLAELKIHCSDETSSGDIKEAEMSDSSVTEELCDHFYAQKYNSIDDHSDSTISSCVKQSSTHAITDLDITLERNYATESAKLEKKNWVDKEWKTHHKKLHSNCWQRKVKRNYENRDSESQNNYDEDHNDELQPTQSKWHKLQLCKKFKFYYDDTDDSSENDDADDNDNDNTKRDCDTVEEFITPPLSTIPGIELEYRPEDLDLKNLTKT</sequence>
<dbReference type="WBParaSite" id="TCLT_0000305301-mRNA-1">
    <property type="protein sequence ID" value="TCLT_0000305301-mRNA-1"/>
    <property type="gene ID" value="TCLT_0000305301"/>
</dbReference>
<dbReference type="OrthoDB" id="5869000at2759"/>
<gene>
    <name evidence="2" type="ORF">TCLT_LOCUS3053</name>
</gene>
<organism evidence="4">
    <name type="scientific">Thelazia callipaeda</name>
    <name type="common">Oriental eyeworm</name>
    <name type="synonym">Parasitic nematode</name>
    <dbReference type="NCBI Taxonomy" id="103827"/>
    <lineage>
        <taxon>Eukaryota</taxon>
        <taxon>Metazoa</taxon>
        <taxon>Ecdysozoa</taxon>
        <taxon>Nematoda</taxon>
        <taxon>Chromadorea</taxon>
        <taxon>Rhabditida</taxon>
        <taxon>Spirurina</taxon>
        <taxon>Spiruromorpha</taxon>
        <taxon>Thelazioidea</taxon>
        <taxon>Thelaziidae</taxon>
        <taxon>Thelazia</taxon>
    </lineage>
</organism>